<proteinExistence type="predicted"/>
<comment type="caution">
    <text evidence="1">The sequence shown here is derived from an EMBL/GenBank/DDBJ whole genome shotgun (WGS) entry which is preliminary data.</text>
</comment>
<keyword evidence="2" id="KW-1185">Reference proteome</keyword>
<dbReference type="AlphaFoldDB" id="A0A918VVQ6"/>
<reference evidence="1" key="1">
    <citation type="journal article" date="2014" name="Int. J. Syst. Evol. Microbiol.">
        <title>Complete genome sequence of Corynebacterium casei LMG S-19264T (=DSM 44701T), isolated from a smear-ripened cheese.</title>
        <authorList>
            <consortium name="US DOE Joint Genome Institute (JGI-PGF)"/>
            <person name="Walter F."/>
            <person name="Albersmeier A."/>
            <person name="Kalinowski J."/>
            <person name="Ruckert C."/>
        </authorList>
    </citation>
    <scope>NUCLEOTIDE SEQUENCE</scope>
    <source>
        <strain evidence="1">KCTC 32437</strain>
    </source>
</reference>
<name>A0A918VVQ6_9HYPH</name>
<evidence type="ECO:0008006" key="3">
    <source>
        <dbReference type="Google" id="ProtNLM"/>
    </source>
</evidence>
<gene>
    <name evidence="1" type="ORF">GCM10007989_25690</name>
</gene>
<protein>
    <recommendedName>
        <fullName evidence="3">Phosphoglycerate mutase</fullName>
    </recommendedName>
</protein>
<evidence type="ECO:0000313" key="1">
    <source>
        <dbReference type="EMBL" id="GHA29003.1"/>
    </source>
</evidence>
<dbReference type="Proteomes" id="UP000646579">
    <property type="component" value="Unassembled WGS sequence"/>
</dbReference>
<sequence length="82" mass="9121">MIDGVEIGEFDTFFASMPRGFFRRRDADDIKAIGNFLRQQIDKMPGGRSGAETEAHAWQNLFERSSGGGPFLVVTHNATLKC</sequence>
<reference evidence="1" key="2">
    <citation type="submission" date="2020-09" db="EMBL/GenBank/DDBJ databases">
        <authorList>
            <person name="Sun Q."/>
            <person name="Kim S."/>
        </authorList>
    </citation>
    <scope>NUCLEOTIDE SEQUENCE</scope>
    <source>
        <strain evidence="1">KCTC 32437</strain>
    </source>
</reference>
<organism evidence="1 2">
    <name type="scientific">Devosia pacifica</name>
    <dbReference type="NCBI Taxonomy" id="1335967"/>
    <lineage>
        <taxon>Bacteria</taxon>
        <taxon>Pseudomonadati</taxon>
        <taxon>Pseudomonadota</taxon>
        <taxon>Alphaproteobacteria</taxon>
        <taxon>Hyphomicrobiales</taxon>
        <taxon>Devosiaceae</taxon>
        <taxon>Devosia</taxon>
    </lineage>
</organism>
<evidence type="ECO:0000313" key="2">
    <source>
        <dbReference type="Proteomes" id="UP000646579"/>
    </source>
</evidence>
<accession>A0A918VVQ6</accession>
<dbReference type="EMBL" id="BMZE01000003">
    <property type="protein sequence ID" value="GHA29003.1"/>
    <property type="molecule type" value="Genomic_DNA"/>
</dbReference>